<dbReference type="SMART" id="SM00389">
    <property type="entry name" value="HOX"/>
    <property type="match status" value="1"/>
</dbReference>
<dbReference type="GO" id="GO:0005634">
    <property type="term" value="C:nucleus"/>
    <property type="evidence" value="ECO:0007669"/>
    <property type="project" value="UniProtKB-SubCell"/>
</dbReference>
<dbReference type="Pfam" id="PF15612">
    <property type="entry name" value="WHIM1"/>
    <property type="match status" value="1"/>
</dbReference>
<sequence length="1226" mass="137425">MEDAAVETQQQERGTKKKTRIQLQLLEESYSEDKHPDQKEMAECAAALNLTYNQVRKWFSDRRRKEKNENGRYTPNRRSPRVSRASTLNGGGVEKASVGHGGKKAHATYISKVVDKEKYSFDEEIIDQTDTEGNESPGPMKNYSALPIGGGRRGMKHRGSPLKQQVNKCAGRIRRLLQKKPPVRLQVLFAKDYILKKVFRKDGPPLGVEFDCLPAKRFDYRSGFDNCPRSSHHSQRIAKKRKACESSILDMQAFCGRYAPAKKYGVGKGLMTVWHATKPNSRCFPSGINFMDASMSHMCSNDIPNKKLHCVSERLRNQELFMRQKLMRNSSRVRKNMTSMRKSKMSCNKDAGLKMPFMAECKLAIDDLRSQMQSDSPNLLIDDEELELSELQTGSSPPRCSAHLASKGTNGCPLCKDMLARFPPPSVRMKQPICAKPWDSSSEIAKKFFKVLRFLYAHAMVIDTCPFTLDALAQAFHDKDSMLLGKIHVALLRLLLLDIERELSAEISPRASKDCRFLGFIHAIRQQELDFNFWIQSLNPLTWVEILRQVLISAGFATKKNSMRRTQTKEGNAMAKYGLRPRTLKGELYKILFERASSGSKVAELAKASQIIALDLCTSPTELELLISSALSSDCTLFEKIGPFAYRLRVSSTIMKGINDSLSDTDSGSAEDDSGESNSSSSSDESYSSELDSAASKQSIVRFKRCQKRKSKKLCQSAEIDESFSGEAWLLGLMEGEYSDLSIEEKLDALVALVDLTNSCASLRVEEPVRDMLALIPDKRYCGSGGKLKKALLGQDTSVIPFGLNSSRDCPVDSSSDGSKSSYKGHLSGNRKEYFGPTDVARATNSVAEESGCGMHTLQSIQLGSDRRYNSYWLFLGPCSASDPGHRRVYFESSEDGHWEVIDTEQALSALLSVLDGRGARESHLLSSLKKREPYLCQAMSDFMVNEIGCGQRNMCHLPDTDITSGNSSSPLSDVDNNPVSETIDDSLVSGAVVLEFGKNMEEKKHKWDRLQQFDKWVWASFYCNLNAVKVGNKAYIESLVRCESCHDLYWRDEKHCRICHTTFELDFDLEERYAIHVATCRQMVDAGKFPSHRVLSSQLQALKASIHAVEACMPEDALVDAWTKSAHKLWVKRLRRTSSMPELFQVIGDFVGAIREGWMYECSLSLPCNTALDDIAVLFQTMPQTTSAVALWLVKLDSLIAPHLQRLQSQTTMGATQVKRRRACA</sequence>
<dbReference type="InterPro" id="IPR009057">
    <property type="entry name" value="Homeodomain-like_sf"/>
</dbReference>
<gene>
    <name evidence="8" type="primary">HDG6</name>
    <name evidence="8" type="ORF">g.65517</name>
</gene>
<evidence type="ECO:0000256" key="5">
    <source>
        <dbReference type="SAM" id="MobiDB-lite"/>
    </source>
</evidence>
<evidence type="ECO:0000256" key="1">
    <source>
        <dbReference type="ARBA" id="ARBA00004123"/>
    </source>
</evidence>
<dbReference type="Pfam" id="PF15613">
    <property type="entry name" value="WSD"/>
    <property type="match status" value="1"/>
</dbReference>
<dbReference type="PANTHER" id="PTHR36968:SF8">
    <property type="entry name" value="HOMEOBOX-DDT DOMAIN PROTEIN RLT3 ISOFORM X1"/>
    <property type="match status" value="1"/>
</dbReference>
<dbReference type="SMART" id="SM00571">
    <property type="entry name" value="DDT"/>
    <property type="match status" value="1"/>
</dbReference>
<dbReference type="InterPro" id="IPR001356">
    <property type="entry name" value="HD"/>
</dbReference>
<keyword evidence="3 4" id="KW-0371">Homeobox</keyword>
<evidence type="ECO:0000259" key="7">
    <source>
        <dbReference type="PROSITE" id="PS50827"/>
    </source>
</evidence>
<dbReference type="GO" id="GO:0006357">
    <property type="term" value="P:regulation of transcription by RNA polymerase II"/>
    <property type="evidence" value="ECO:0007669"/>
    <property type="project" value="InterPro"/>
</dbReference>
<dbReference type="PROSITE" id="PS50827">
    <property type="entry name" value="DDT"/>
    <property type="match status" value="1"/>
</dbReference>
<evidence type="ECO:0000256" key="2">
    <source>
        <dbReference type="ARBA" id="ARBA00023242"/>
    </source>
</evidence>
<feature type="region of interest" description="Disordered" evidence="5">
    <location>
        <begin position="61"/>
        <end position="102"/>
    </location>
</feature>
<dbReference type="Pfam" id="PF02791">
    <property type="entry name" value="DDT"/>
    <property type="match status" value="1"/>
</dbReference>
<dbReference type="SUPFAM" id="SSF46689">
    <property type="entry name" value="Homeodomain-like"/>
    <property type="match status" value="1"/>
</dbReference>
<dbReference type="InterPro" id="IPR044977">
    <property type="entry name" value="RLT1-3"/>
</dbReference>
<accession>A0A1D1ZKS4</accession>
<dbReference type="InterPro" id="IPR028941">
    <property type="entry name" value="WHIM2_dom"/>
</dbReference>
<dbReference type="GO" id="GO:0003677">
    <property type="term" value="F:DNA binding"/>
    <property type="evidence" value="ECO:0007669"/>
    <property type="project" value="UniProtKB-UniRule"/>
</dbReference>
<feature type="region of interest" description="Disordered" evidence="5">
    <location>
        <begin position="661"/>
        <end position="693"/>
    </location>
</feature>
<dbReference type="AlphaFoldDB" id="A0A1D1ZKS4"/>
<dbReference type="PANTHER" id="PTHR36968">
    <property type="entry name" value="HOMEOBOX-DDT DOMAIN PROTEIN RLT2"/>
    <property type="match status" value="1"/>
</dbReference>
<keyword evidence="3 4" id="KW-0238">DNA-binding</keyword>
<feature type="domain" description="DDT" evidence="7">
    <location>
        <begin position="442"/>
        <end position="501"/>
    </location>
</feature>
<evidence type="ECO:0000256" key="4">
    <source>
        <dbReference type="RuleBase" id="RU000682"/>
    </source>
</evidence>
<protein>
    <submittedName>
        <fullName evidence="8">Homeobox-leucine zipper protein HDG6</fullName>
    </submittedName>
</protein>
<dbReference type="CDD" id="cd00086">
    <property type="entry name" value="homeodomain"/>
    <property type="match status" value="1"/>
</dbReference>
<evidence type="ECO:0000259" key="6">
    <source>
        <dbReference type="PROSITE" id="PS50071"/>
    </source>
</evidence>
<feature type="compositionally biased region" description="Basic and acidic residues" evidence="5">
    <location>
        <begin position="61"/>
        <end position="70"/>
    </location>
</feature>
<feature type="DNA-binding region" description="Homeobox" evidence="3">
    <location>
        <begin position="11"/>
        <end position="70"/>
    </location>
</feature>
<proteinExistence type="predicted"/>
<feature type="compositionally biased region" description="Low complexity" evidence="5">
    <location>
        <begin position="676"/>
        <end position="693"/>
    </location>
</feature>
<dbReference type="Gene3D" id="1.10.10.60">
    <property type="entry name" value="Homeodomain-like"/>
    <property type="match status" value="1"/>
</dbReference>
<organism evidence="8">
    <name type="scientific">Anthurium amnicola</name>
    <dbReference type="NCBI Taxonomy" id="1678845"/>
    <lineage>
        <taxon>Eukaryota</taxon>
        <taxon>Viridiplantae</taxon>
        <taxon>Streptophyta</taxon>
        <taxon>Embryophyta</taxon>
        <taxon>Tracheophyta</taxon>
        <taxon>Spermatophyta</taxon>
        <taxon>Magnoliopsida</taxon>
        <taxon>Liliopsida</taxon>
        <taxon>Araceae</taxon>
        <taxon>Pothoideae</taxon>
        <taxon>Potheae</taxon>
        <taxon>Anthurium</taxon>
    </lineage>
</organism>
<reference evidence="8" key="1">
    <citation type="submission" date="2015-07" db="EMBL/GenBank/DDBJ databases">
        <title>Transcriptome Assembly of Anthurium amnicola.</title>
        <authorList>
            <person name="Suzuki J."/>
        </authorList>
    </citation>
    <scope>NUCLEOTIDE SEQUENCE</scope>
</reference>
<comment type="subcellular location">
    <subcellularLocation>
        <location evidence="1 3 4">Nucleus</location>
    </subcellularLocation>
</comment>
<evidence type="ECO:0000256" key="3">
    <source>
        <dbReference type="PROSITE-ProRule" id="PRU00108"/>
    </source>
</evidence>
<keyword evidence="2 3" id="KW-0539">Nucleus</keyword>
<dbReference type="Pfam" id="PF00046">
    <property type="entry name" value="Homeodomain"/>
    <property type="match status" value="1"/>
</dbReference>
<dbReference type="InterPro" id="IPR028942">
    <property type="entry name" value="WHIM1_dom"/>
</dbReference>
<feature type="domain" description="Homeobox" evidence="6">
    <location>
        <begin position="9"/>
        <end position="69"/>
    </location>
</feature>
<name>A0A1D1ZKS4_9ARAE</name>
<evidence type="ECO:0000313" key="8">
    <source>
        <dbReference type="EMBL" id="JAT67335.1"/>
    </source>
</evidence>
<dbReference type="EMBL" id="GDJX01000601">
    <property type="protein sequence ID" value="JAT67335.1"/>
    <property type="molecule type" value="Transcribed_RNA"/>
</dbReference>
<dbReference type="InterPro" id="IPR018501">
    <property type="entry name" value="DDT_dom"/>
</dbReference>
<dbReference type="PROSITE" id="PS50071">
    <property type="entry name" value="HOMEOBOX_2"/>
    <property type="match status" value="1"/>
</dbReference>
<feature type="region of interest" description="Disordered" evidence="5">
    <location>
        <begin position="1"/>
        <end position="20"/>
    </location>
</feature>